<dbReference type="InterPro" id="IPR001638">
    <property type="entry name" value="Solute-binding_3/MltF_N"/>
</dbReference>
<evidence type="ECO:0000256" key="1">
    <source>
        <dbReference type="SAM" id="Phobius"/>
    </source>
</evidence>
<dbReference type="SMART" id="SM00471">
    <property type="entry name" value="HDc"/>
    <property type="match status" value="1"/>
</dbReference>
<keyword evidence="1" id="KW-0812">Transmembrane</keyword>
<dbReference type="CDD" id="cd00077">
    <property type="entry name" value="HDc"/>
    <property type="match status" value="1"/>
</dbReference>
<dbReference type="HOGENOM" id="CLU_000445_92_8_6"/>
<dbReference type="AlphaFoldDB" id="B6EKV9"/>
<gene>
    <name evidence="4" type="ordered locus">VSAL_I1447</name>
</gene>
<feature type="chain" id="PRO_5002844524" evidence="2">
    <location>
        <begin position="22"/>
        <end position="717"/>
    </location>
</feature>
<dbReference type="InterPro" id="IPR037522">
    <property type="entry name" value="HD_GYP_dom"/>
</dbReference>
<evidence type="ECO:0000313" key="4">
    <source>
        <dbReference type="EMBL" id="CAQ79132.1"/>
    </source>
</evidence>
<organism evidence="4 5">
    <name type="scientific">Aliivibrio salmonicida (strain LFI1238)</name>
    <name type="common">Vibrio salmonicida (strain LFI1238)</name>
    <dbReference type="NCBI Taxonomy" id="316275"/>
    <lineage>
        <taxon>Bacteria</taxon>
        <taxon>Pseudomonadati</taxon>
        <taxon>Pseudomonadota</taxon>
        <taxon>Gammaproteobacteria</taxon>
        <taxon>Vibrionales</taxon>
        <taxon>Vibrionaceae</taxon>
        <taxon>Aliivibrio</taxon>
    </lineage>
</organism>
<evidence type="ECO:0000313" key="5">
    <source>
        <dbReference type="Proteomes" id="UP000001730"/>
    </source>
</evidence>
<dbReference type="Pfam" id="PF13487">
    <property type="entry name" value="HD_5"/>
    <property type="match status" value="1"/>
</dbReference>
<keyword evidence="1" id="KW-1133">Transmembrane helix</keyword>
<feature type="transmembrane region" description="Helical" evidence="1">
    <location>
        <begin position="484"/>
        <end position="506"/>
    </location>
</feature>
<evidence type="ECO:0000259" key="3">
    <source>
        <dbReference type="PROSITE" id="PS51832"/>
    </source>
</evidence>
<dbReference type="PROSITE" id="PS51832">
    <property type="entry name" value="HD_GYP"/>
    <property type="match status" value="1"/>
</dbReference>
<proteinExistence type="predicted"/>
<dbReference type="PANTHER" id="PTHR45228">
    <property type="entry name" value="CYCLIC DI-GMP PHOSPHODIESTERASE TM_0186-RELATED"/>
    <property type="match status" value="1"/>
</dbReference>
<keyword evidence="1" id="KW-0472">Membrane</keyword>
<keyword evidence="5" id="KW-1185">Reference proteome</keyword>
<protein>
    <submittedName>
        <fullName evidence="4">Metal dependent phosphohydrolases</fullName>
    </submittedName>
</protein>
<evidence type="ECO:0000256" key="2">
    <source>
        <dbReference type="SAM" id="SignalP"/>
    </source>
</evidence>
<dbReference type="SUPFAM" id="SSF53850">
    <property type="entry name" value="Periplasmic binding protein-like II"/>
    <property type="match status" value="2"/>
</dbReference>
<dbReference type="eggNOG" id="COG0834">
    <property type="taxonomic scope" value="Bacteria"/>
</dbReference>
<dbReference type="Gene3D" id="3.40.190.10">
    <property type="entry name" value="Periplasmic binding protein-like II"/>
    <property type="match status" value="4"/>
</dbReference>
<keyword evidence="2" id="KW-0732">Signal</keyword>
<dbReference type="GO" id="GO:0008081">
    <property type="term" value="F:phosphoric diester hydrolase activity"/>
    <property type="evidence" value="ECO:0007669"/>
    <property type="project" value="UniProtKB-ARBA"/>
</dbReference>
<feature type="domain" description="HD-GYP" evidence="3">
    <location>
        <begin position="515"/>
        <end position="709"/>
    </location>
</feature>
<dbReference type="Pfam" id="PF00497">
    <property type="entry name" value="SBP_bac_3"/>
    <property type="match status" value="1"/>
</dbReference>
<dbReference type="InterPro" id="IPR003607">
    <property type="entry name" value="HD/PDEase_dom"/>
</dbReference>
<sequence length="717" mass="82941">MYKLKYLFVVLMCFYSSMSLAIELTEKERQWLKNNQEFTFFNDDYDSRLFFIENEVQKGLYFDLLQDINKKLNTNFKIQVEKIDDLIKKFNKVETGAYFDFAKTKERSEHYNFVPTLYRVNTKVYYNDAAKIPDLVSLNNKRVGLIEEWYSTTNFVHQYVNDINYIPVRFSNLNEAVAALNVGEIDAFIADTQVSGHKSFLTHKLPRLDHLYTSFATTKDHPEIHNILIKYFNNLSALEVQALVKKAREDYFIYAFKNNKSLQGINATVGYGFDEFPASYIVGDKYQGIAPVLFDSIKTIFKDSVTFSEPKAGVCLEYDVLLSTFVNECITDNYYLTKSYYSFELSVFNKLEGSFISTISDVNYSRLGILKNAHYYEYVKNNTSNVTMVFFDTFEEIVKAIDDGRIDYAFGDQRLLLNHTINDDMYDLKTAGTLPETISVYIAVKKDKKALYDAINLISISSDNERLIKNDYINENKKYKHNDFWLLVGILIVSLLMIVVLITRIFMAKRAELKLLTMNESLIGSLEMASLYSDEETSEHNKRINIYSGHLSNLLGMPKPFVKDIQMIASLHDIGKIGIPHYILKKPGKLDPAEFDVMKQHVNIGYDIIKNTELSELTKNIVLYHHEKWNGKGYLNLVGEAIPIEARIVSIVDVYDALRQKRVYKEGFSHEVSIQIIEDELGVSFDPTIAALFLKHHEDFRSIFENNQTHVPRIPLK</sequence>
<dbReference type="Proteomes" id="UP000001730">
    <property type="component" value="Chromosome 1"/>
</dbReference>
<accession>B6EKV9</accession>
<dbReference type="EMBL" id="FM178379">
    <property type="protein sequence ID" value="CAQ79132.1"/>
    <property type="molecule type" value="Genomic_DNA"/>
</dbReference>
<feature type="signal peptide" evidence="2">
    <location>
        <begin position="1"/>
        <end position="21"/>
    </location>
</feature>
<reference evidence="4 5" key="1">
    <citation type="journal article" date="2008" name="BMC Genomics">
        <title>The genome sequence of the fish pathogen Aliivibrio salmonicida strain LFI1238 shows extensive evidence of gene decay.</title>
        <authorList>
            <person name="Hjerde E."/>
            <person name="Lorentzen M.S."/>
            <person name="Holden M.T."/>
            <person name="Seeger K."/>
            <person name="Paulsen S."/>
            <person name="Bason N."/>
            <person name="Churcher C."/>
            <person name="Harris D."/>
            <person name="Norbertczak H."/>
            <person name="Quail M.A."/>
            <person name="Sanders S."/>
            <person name="Thurston S."/>
            <person name="Parkhill J."/>
            <person name="Willassen N.P."/>
            <person name="Thomson N.R."/>
        </authorList>
    </citation>
    <scope>NUCLEOTIDE SEQUENCE [LARGE SCALE GENOMIC DNA]</scope>
    <source>
        <strain evidence="4 5">LFI1238</strain>
    </source>
</reference>
<name>B6EKV9_ALISL</name>
<dbReference type="eggNOG" id="COG3437">
    <property type="taxonomic scope" value="Bacteria"/>
</dbReference>
<dbReference type="KEGG" id="vsa:VSAL_I1447"/>
<dbReference type="InterPro" id="IPR052020">
    <property type="entry name" value="Cyclic_di-GMP/3'3'-cGAMP_PDE"/>
</dbReference>
<dbReference type="Gene3D" id="1.10.3210.10">
    <property type="entry name" value="Hypothetical protein af1432"/>
    <property type="match status" value="1"/>
</dbReference>
<dbReference type="SUPFAM" id="SSF109604">
    <property type="entry name" value="HD-domain/PDEase-like"/>
    <property type="match status" value="1"/>
</dbReference>
<dbReference type="RefSeq" id="WP_012550121.1">
    <property type="nucleotide sequence ID" value="NC_011312.1"/>
</dbReference>